<feature type="non-terminal residue" evidence="1">
    <location>
        <position position="122"/>
    </location>
</feature>
<accession>A0A0A9XTG2</accession>
<gene>
    <name evidence="1" type="ORF">CM83_9292</name>
</gene>
<proteinExistence type="predicted"/>
<reference evidence="1" key="1">
    <citation type="journal article" date="2014" name="PLoS ONE">
        <title>Transcriptome-Based Identification of ABC Transporters in the Western Tarnished Plant Bug Lygus hesperus.</title>
        <authorList>
            <person name="Hull J.J."/>
            <person name="Chaney K."/>
            <person name="Geib S.M."/>
            <person name="Fabrick J.A."/>
            <person name="Brent C.S."/>
            <person name="Walsh D."/>
            <person name="Lavine L.C."/>
        </authorList>
    </citation>
    <scope>NUCLEOTIDE SEQUENCE</scope>
</reference>
<sequence>SRDGEEVINLEVEEHLLEWYEDQSHPTLGHRRVEVMRWSWWDPEHTSVDMEINASDDYARNSMVKCWEIDHTLPISPKLRMATEEPAEDCIALCYGEKRVLIERSALPKSGEPHLRRIWKDR</sequence>
<protein>
    <submittedName>
        <fullName evidence="1">LAS1-like protein</fullName>
    </submittedName>
</protein>
<dbReference type="EMBL" id="GBHO01020628">
    <property type="protein sequence ID" value="JAG22976.1"/>
    <property type="molecule type" value="Transcribed_RNA"/>
</dbReference>
<dbReference type="AlphaFoldDB" id="A0A0A9XTG2"/>
<name>A0A0A9XTG2_LYGHE</name>
<evidence type="ECO:0000313" key="1">
    <source>
        <dbReference type="EMBL" id="JAG22976.1"/>
    </source>
</evidence>
<reference evidence="1" key="2">
    <citation type="submission" date="2014-07" db="EMBL/GenBank/DDBJ databases">
        <authorList>
            <person name="Hull J."/>
        </authorList>
    </citation>
    <scope>NUCLEOTIDE SEQUENCE</scope>
</reference>
<organism evidence="1">
    <name type="scientific">Lygus hesperus</name>
    <name type="common">Western plant bug</name>
    <dbReference type="NCBI Taxonomy" id="30085"/>
    <lineage>
        <taxon>Eukaryota</taxon>
        <taxon>Metazoa</taxon>
        <taxon>Ecdysozoa</taxon>
        <taxon>Arthropoda</taxon>
        <taxon>Hexapoda</taxon>
        <taxon>Insecta</taxon>
        <taxon>Pterygota</taxon>
        <taxon>Neoptera</taxon>
        <taxon>Paraneoptera</taxon>
        <taxon>Hemiptera</taxon>
        <taxon>Heteroptera</taxon>
        <taxon>Panheteroptera</taxon>
        <taxon>Cimicomorpha</taxon>
        <taxon>Miridae</taxon>
        <taxon>Mirini</taxon>
        <taxon>Lygus</taxon>
    </lineage>
</organism>
<feature type="non-terminal residue" evidence="1">
    <location>
        <position position="1"/>
    </location>
</feature>